<sequence length="421" mass="45458">MHTATHALLAVAGLSSLASAFTNTEVKFFMRKNIDPIVVPGQYTSHMHSFFGSDSVNVNMSSSADLREGCSTARNPNDLSVYWIPTMYHVEGDKRTPIEPVSFFAYYGFDQDTPEIPFPENLSLLAGNAEAKSADDLIDGSDVTWLCQGQKFDAGGKAHSQFPQSTCSTSLQAVLWFPDCVDPTDLSRVAYSKPNGRKCPDGLTSMPQLRFSIRWDTRKAIPSGWSGEPPIELASGGSESFHGDFVNGWLPEAGENMVKAIFNTREWQPVDGPNGKAKAGSICKRASRDVDPDNGTDDYEESLRLMEGGGAAPAPAPAEPVEEPVAESTPTPEATPVETPAEEEEESYEEPVESPVESIAAEQPVAEDPTPTTAAAPVETTASLEPAQPTATSPSTCARKRKARRAARALRKRNMMKQTLA</sequence>
<proteinExistence type="predicted"/>
<evidence type="ECO:0000256" key="1">
    <source>
        <dbReference type="SAM" id="MobiDB-lite"/>
    </source>
</evidence>
<keyword evidence="5" id="KW-1185">Reference proteome</keyword>
<feature type="compositionally biased region" description="Basic residues" evidence="1">
    <location>
        <begin position="398"/>
        <end position="415"/>
    </location>
</feature>
<dbReference type="PANTHER" id="PTHR43662">
    <property type="match status" value="1"/>
</dbReference>
<feature type="compositionally biased region" description="Acidic residues" evidence="1">
    <location>
        <begin position="340"/>
        <end position="352"/>
    </location>
</feature>
<dbReference type="Proteomes" id="UP000770015">
    <property type="component" value="Unassembled WGS sequence"/>
</dbReference>
<feature type="region of interest" description="Disordered" evidence="1">
    <location>
        <begin position="271"/>
        <end position="421"/>
    </location>
</feature>
<dbReference type="PANTHER" id="PTHR43662:SF12">
    <property type="entry name" value="DUF1996 DOMAIN-CONTAINING PROTEIN-RELATED"/>
    <property type="match status" value="1"/>
</dbReference>
<accession>A0A9P8V439</accession>
<feature type="compositionally biased region" description="Low complexity" evidence="1">
    <location>
        <begin position="326"/>
        <end position="339"/>
    </location>
</feature>
<feature type="compositionally biased region" description="Low complexity" evidence="1">
    <location>
        <begin position="353"/>
        <end position="382"/>
    </location>
</feature>
<protein>
    <submittedName>
        <fullName evidence="4">Secreted protein</fullName>
    </submittedName>
</protein>
<organism evidence="4 5">
    <name type="scientific">Plectosphaerella plurivora</name>
    <dbReference type="NCBI Taxonomy" id="936078"/>
    <lineage>
        <taxon>Eukaryota</taxon>
        <taxon>Fungi</taxon>
        <taxon>Dikarya</taxon>
        <taxon>Ascomycota</taxon>
        <taxon>Pezizomycotina</taxon>
        <taxon>Sordariomycetes</taxon>
        <taxon>Hypocreomycetidae</taxon>
        <taxon>Glomerellales</taxon>
        <taxon>Plectosphaerellaceae</taxon>
        <taxon>Plectosphaerella</taxon>
    </lineage>
</organism>
<feature type="domain" description="DUF1996" evidence="3">
    <location>
        <begin position="35"/>
        <end position="249"/>
    </location>
</feature>
<evidence type="ECO:0000313" key="5">
    <source>
        <dbReference type="Proteomes" id="UP000770015"/>
    </source>
</evidence>
<dbReference type="Pfam" id="PF09362">
    <property type="entry name" value="DUF1996"/>
    <property type="match status" value="1"/>
</dbReference>
<dbReference type="EMBL" id="JAGSXJ010000029">
    <property type="protein sequence ID" value="KAH6670904.1"/>
    <property type="molecule type" value="Genomic_DNA"/>
</dbReference>
<evidence type="ECO:0000313" key="4">
    <source>
        <dbReference type="EMBL" id="KAH6670904.1"/>
    </source>
</evidence>
<dbReference type="InterPro" id="IPR018535">
    <property type="entry name" value="DUF1996"/>
</dbReference>
<name>A0A9P8V439_9PEZI</name>
<comment type="caution">
    <text evidence="4">The sequence shown here is derived from an EMBL/GenBank/DDBJ whole genome shotgun (WGS) entry which is preliminary data.</text>
</comment>
<evidence type="ECO:0000259" key="3">
    <source>
        <dbReference type="Pfam" id="PF09362"/>
    </source>
</evidence>
<gene>
    <name evidence="4" type="ORF">F5X68DRAFT_264923</name>
</gene>
<evidence type="ECO:0000256" key="2">
    <source>
        <dbReference type="SAM" id="SignalP"/>
    </source>
</evidence>
<keyword evidence="2" id="KW-0732">Signal</keyword>
<feature type="chain" id="PRO_5040273379" evidence="2">
    <location>
        <begin position="21"/>
        <end position="421"/>
    </location>
</feature>
<dbReference type="AlphaFoldDB" id="A0A9P8V439"/>
<dbReference type="OrthoDB" id="74764at2759"/>
<feature type="signal peptide" evidence="2">
    <location>
        <begin position="1"/>
        <end position="20"/>
    </location>
</feature>
<reference evidence="4" key="1">
    <citation type="journal article" date="2021" name="Nat. Commun.">
        <title>Genetic determinants of endophytism in the Arabidopsis root mycobiome.</title>
        <authorList>
            <person name="Mesny F."/>
            <person name="Miyauchi S."/>
            <person name="Thiergart T."/>
            <person name="Pickel B."/>
            <person name="Atanasova L."/>
            <person name="Karlsson M."/>
            <person name="Huettel B."/>
            <person name="Barry K.W."/>
            <person name="Haridas S."/>
            <person name="Chen C."/>
            <person name="Bauer D."/>
            <person name="Andreopoulos W."/>
            <person name="Pangilinan J."/>
            <person name="LaButti K."/>
            <person name="Riley R."/>
            <person name="Lipzen A."/>
            <person name="Clum A."/>
            <person name="Drula E."/>
            <person name="Henrissat B."/>
            <person name="Kohler A."/>
            <person name="Grigoriev I.V."/>
            <person name="Martin F.M."/>
            <person name="Hacquard S."/>
        </authorList>
    </citation>
    <scope>NUCLEOTIDE SEQUENCE</scope>
    <source>
        <strain evidence="4">MPI-SDFR-AT-0117</strain>
    </source>
</reference>